<comment type="similarity">
    <text evidence="2">Belongs to the pterin-4-alpha-carbinolamine dehydratase family.</text>
</comment>
<dbReference type="GO" id="GO:0006729">
    <property type="term" value="P:tetrahydrobiopterin biosynthetic process"/>
    <property type="evidence" value="ECO:0007669"/>
    <property type="project" value="InterPro"/>
</dbReference>
<dbReference type="InterPro" id="IPR036428">
    <property type="entry name" value="PCD_sf"/>
</dbReference>
<dbReference type="Proteomes" id="UP000231152">
    <property type="component" value="Unassembled WGS sequence"/>
</dbReference>
<dbReference type="InterPro" id="IPR001533">
    <property type="entry name" value="Pterin_deHydtase"/>
</dbReference>
<evidence type="ECO:0000256" key="4">
    <source>
        <dbReference type="ARBA" id="ARBA00023239"/>
    </source>
</evidence>
<organism evidence="5 6">
    <name type="scientific">Candidatus Uhrbacteria bacterium CG10_big_fil_rev_8_21_14_0_10_48_11</name>
    <dbReference type="NCBI Taxonomy" id="1975037"/>
    <lineage>
        <taxon>Bacteria</taxon>
        <taxon>Candidatus Uhriibacteriota</taxon>
    </lineage>
</organism>
<accession>A0A2M8LEV7</accession>
<comment type="caution">
    <text evidence="5">The sequence shown here is derived from an EMBL/GenBank/DDBJ whole genome shotgun (WGS) entry which is preliminary data.</text>
</comment>
<dbReference type="CDD" id="cd00488">
    <property type="entry name" value="PCD_DCoH"/>
    <property type="match status" value="1"/>
</dbReference>
<dbReference type="AlphaFoldDB" id="A0A2M8LEV7"/>
<dbReference type="EC" id="4.2.1.96" evidence="3"/>
<name>A0A2M8LEV7_9BACT</name>
<protein>
    <recommendedName>
        <fullName evidence="3">4a-hydroxytetrahydrobiopterin dehydratase</fullName>
        <ecNumber evidence="3">4.2.1.96</ecNumber>
    </recommendedName>
</protein>
<comment type="catalytic activity">
    <reaction evidence="1">
        <text>(4aS,6R)-4a-hydroxy-L-erythro-5,6,7,8-tetrahydrobiopterin = (6R)-L-erythro-6,7-dihydrobiopterin + H2O</text>
        <dbReference type="Rhea" id="RHEA:11920"/>
        <dbReference type="ChEBI" id="CHEBI:15377"/>
        <dbReference type="ChEBI" id="CHEBI:15642"/>
        <dbReference type="ChEBI" id="CHEBI:43120"/>
        <dbReference type="EC" id="4.2.1.96"/>
    </reaction>
</comment>
<dbReference type="GO" id="GO:0008124">
    <property type="term" value="F:4-alpha-hydroxytetrahydrobiopterin dehydratase activity"/>
    <property type="evidence" value="ECO:0007669"/>
    <property type="project" value="UniProtKB-EC"/>
</dbReference>
<keyword evidence="4" id="KW-0456">Lyase</keyword>
<reference evidence="5 6" key="1">
    <citation type="submission" date="2017-09" db="EMBL/GenBank/DDBJ databases">
        <title>Depth-based differentiation of microbial function through sediment-hosted aquifers and enrichment of novel symbionts in the deep terrestrial subsurface.</title>
        <authorList>
            <person name="Probst A.J."/>
            <person name="Ladd B."/>
            <person name="Jarett J.K."/>
            <person name="Geller-Mcgrath D.E."/>
            <person name="Sieber C.M."/>
            <person name="Emerson J.B."/>
            <person name="Anantharaman K."/>
            <person name="Thomas B.C."/>
            <person name="Malmstrom R."/>
            <person name="Stieglmeier M."/>
            <person name="Klingl A."/>
            <person name="Woyke T."/>
            <person name="Ryan C.M."/>
            <person name="Banfield J.F."/>
        </authorList>
    </citation>
    <scope>NUCLEOTIDE SEQUENCE [LARGE SCALE GENOMIC DNA]</scope>
    <source>
        <strain evidence="5">CG10_big_fil_rev_8_21_14_0_10_48_11</strain>
    </source>
</reference>
<dbReference type="EMBL" id="PFET01000007">
    <property type="protein sequence ID" value="PJE75974.1"/>
    <property type="molecule type" value="Genomic_DNA"/>
</dbReference>
<dbReference type="SUPFAM" id="SSF55248">
    <property type="entry name" value="PCD-like"/>
    <property type="match status" value="1"/>
</dbReference>
<evidence type="ECO:0000313" key="6">
    <source>
        <dbReference type="Proteomes" id="UP000231152"/>
    </source>
</evidence>
<dbReference type="PANTHER" id="PTHR12599:SF0">
    <property type="entry name" value="PTERIN-4-ALPHA-CARBINOLAMINE DEHYDRATASE"/>
    <property type="match status" value="1"/>
</dbReference>
<dbReference type="PANTHER" id="PTHR12599">
    <property type="entry name" value="PTERIN-4-ALPHA-CARBINOLAMINE DEHYDRATASE"/>
    <property type="match status" value="1"/>
</dbReference>
<sequence length="115" mass="12800">MDLMQKKCIPCEGGTPPLSQKETKELQGQLSSSWVVVELKRLERTVTCKSFKHAVALINAIAIIAEEENHHPDINLHEYKLLTFTLSTHAIKGLSENDFIVAAKIDALIAKSVYV</sequence>
<dbReference type="Pfam" id="PF01329">
    <property type="entry name" value="Pterin_4a"/>
    <property type="match status" value="1"/>
</dbReference>
<evidence type="ECO:0000313" key="5">
    <source>
        <dbReference type="EMBL" id="PJE75974.1"/>
    </source>
</evidence>
<evidence type="ECO:0000256" key="3">
    <source>
        <dbReference type="ARBA" id="ARBA00013252"/>
    </source>
</evidence>
<gene>
    <name evidence="5" type="ORF">COV04_01865</name>
</gene>
<dbReference type="Gene3D" id="3.30.1360.20">
    <property type="entry name" value="Transcriptional coactivator/pterin dehydratase"/>
    <property type="match status" value="1"/>
</dbReference>
<evidence type="ECO:0000256" key="1">
    <source>
        <dbReference type="ARBA" id="ARBA00001554"/>
    </source>
</evidence>
<proteinExistence type="inferred from homology"/>
<evidence type="ECO:0000256" key="2">
    <source>
        <dbReference type="ARBA" id="ARBA00006472"/>
    </source>
</evidence>